<dbReference type="AlphaFoldDB" id="A0A1L3J5U2"/>
<dbReference type="STRING" id="1913577.LPB144_08640"/>
<dbReference type="InterPro" id="IPR051783">
    <property type="entry name" value="NAD(P)-dependent_oxidoreduct"/>
</dbReference>
<dbReference type="RefSeq" id="WP_072553110.1">
    <property type="nucleotide sequence ID" value="NZ_CP018153.1"/>
</dbReference>
<reference evidence="2 3" key="1">
    <citation type="submission" date="2016-11" db="EMBL/GenBank/DDBJ databases">
        <title>Gramella sp. LPB0144 isolated from marine environment.</title>
        <authorList>
            <person name="Kim E."/>
            <person name="Yi H."/>
        </authorList>
    </citation>
    <scope>NUCLEOTIDE SEQUENCE [LARGE SCALE GENOMIC DNA]</scope>
    <source>
        <strain evidence="2 3">LPB0144</strain>
    </source>
</reference>
<dbReference type="GO" id="GO:0004029">
    <property type="term" value="F:aldehyde dehydrogenase (NAD+) activity"/>
    <property type="evidence" value="ECO:0007669"/>
    <property type="project" value="TreeGrafter"/>
</dbReference>
<feature type="domain" description="NAD-dependent epimerase/dehydratase" evidence="1">
    <location>
        <begin position="2"/>
        <end position="185"/>
    </location>
</feature>
<proteinExistence type="predicted"/>
<dbReference type="PANTHER" id="PTHR48079:SF6">
    <property type="entry name" value="NAD(P)-BINDING DOMAIN-CONTAINING PROTEIN-RELATED"/>
    <property type="match status" value="1"/>
</dbReference>
<dbReference type="KEGG" id="grl:LPB144_08640"/>
<dbReference type="GO" id="GO:0005737">
    <property type="term" value="C:cytoplasm"/>
    <property type="evidence" value="ECO:0007669"/>
    <property type="project" value="TreeGrafter"/>
</dbReference>
<dbReference type="Gene3D" id="3.40.50.720">
    <property type="entry name" value="NAD(P)-binding Rossmann-like Domain"/>
    <property type="match status" value="1"/>
</dbReference>
<evidence type="ECO:0000313" key="2">
    <source>
        <dbReference type="EMBL" id="APG60464.1"/>
    </source>
</evidence>
<dbReference type="Pfam" id="PF01370">
    <property type="entry name" value="Epimerase"/>
    <property type="match status" value="1"/>
</dbReference>
<organism evidence="2 3">
    <name type="scientific">Christiangramia salexigens</name>
    <dbReference type="NCBI Taxonomy" id="1913577"/>
    <lineage>
        <taxon>Bacteria</taxon>
        <taxon>Pseudomonadati</taxon>
        <taxon>Bacteroidota</taxon>
        <taxon>Flavobacteriia</taxon>
        <taxon>Flavobacteriales</taxon>
        <taxon>Flavobacteriaceae</taxon>
        <taxon>Christiangramia</taxon>
    </lineage>
</organism>
<accession>A0A1L3J5U2</accession>
<keyword evidence="3" id="KW-1185">Reference proteome</keyword>
<dbReference type="SUPFAM" id="SSF51735">
    <property type="entry name" value="NAD(P)-binding Rossmann-fold domains"/>
    <property type="match status" value="1"/>
</dbReference>
<evidence type="ECO:0000313" key="3">
    <source>
        <dbReference type="Proteomes" id="UP000182510"/>
    </source>
</evidence>
<protein>
    <submittedName>
        <fullName evidence="2">NAD-dependent epimerase</fullName>
    </submittedName>
</protein>
<dbReference type="EMBL" id="CP018153">
    <property type="protein sequence ID" value="APG60464.1"/>
    <property type="molecule type" value="Genomic_DNA"/>
</dbReference>
<gene>
    <name evidence="2" type="ORF">LPB144_08640</name>
</gene>
<name>A0A1L3J5U2_9FLAO</name>
<evidence type="ECO:0000259" key="1">
    <source>
        <dbReference type="Pfam" id="PF01370"/>
    </source>
</evidence>
<sequence length="336" mass="37480">MILVTGGTGLIGAHLLFDLALKQDRIRATKRASSDILLTRKIFGYYTSPENADLLFEKIEWVTADLNDVPALSEAFNGVDFVYHCAALISFDPSDEKALRKTNIEGTANLVNLCISNSIKKLCYVSSVAAIGTANMPDENTKWNPEENHNDYAISKYGAEIEVWRSSQEGIDVVIANPGIVIGPGIWDAGSGKIFSKVDNGLNYHFPKVSGFIGVQDVVKSMIGLMETNVINEKFILVAENLSFETVLKITAKALEKPLPKKQLKKWMIALGWVVQKAGSWFGGKRQITRESINGLYQETYYNNSKIKEYLDFEFTPVSKVIQDTALYYKKEQTKE</sequence>
<dbReference type="OrthoDB" id="596910at2"/>
<dbReference type="Proteomes" id="UP000182510">
    <property type="component" value="Chromosome"/>
</dbReference>
<dbReference type="PANTHER" id="PTHR48079">
    <property type="entry name" value="PROTEIN YEEZ"/>
    <property type="match status" value="1"/>
</dbReference>
<dbReference type="InterPro" id="IPR001509">
    <property type="entry name" value="Epimerase_deHydtase"/>
</dbReference>
<dbReference type="InterPro" id="IPR036291">
    <property type="entry name" value="NAD(P)-bd_dom_sf"/>
</dbReference>